<sequence length="61" mass="6820">MMVMVVVVKLNACHKILLLNAYSKPVLTVNHTGQRRQGLFFIIKTFHIHYINCQPAAAGVA</sequence>
<dbReference type="KEGG" id="esa:ESA_01200"/>
<keyword evidence="2" id="KW-1185">Reference proteome</keyword>
<gene>
    <name evidence="1" type="ordered locus">ESA_01200</name>
</gene>
<dbReference type="HOGENOM" id="CLU_2914757_0_0_6"/>
<dbReference type="Proteomes" id="UP000000260">
    <property type="component" value="Chromosome"/>
</dbReference>
<evidence type="ECO:0000313" key="2">
    <source>
        <dbReference type="Proteomes" id="UP000000260"/>
    </source>
</evidence>
<proteinExistence type="predicted"/>
<dbReference type="EMBL" id="CP000783">
    <property type="protein sequence ID" value="ABU76467.1"/>
    <property type="molecule type" value="Genomic_DNA"/>
</dbReference>
<evidence type="ECO:0000313" key="1">
    <source>
        <dbReference type="EMBL" id="ABU76467.1"/>
    </source>
</evidence>
<reference evidence="1 2" key="1">
    <citation type="journal article" date="2010" name="PLoS ONE">
        <title>Genome sequence of Cronobacter sakazakii BAA-894 and comparative genomic hybridization analysis with other Cronobacter species.</title>
        <authorList>
            <person name="Kucerova E."/>
            <person name="Clifton S.W."/>
            <person name="Xia X.Q."/>
            <person name="Long F."/>
            <person name="Porwollik S."/>
            <person name="Fulton L."/>
            <person name="Fronick C."/>
            <person name="Minx P."/>
            <person name="Kyung K."/>
            <person name="Warren W."/>
            <person name="Fulton R."/>
            <person name="Feng D."/>
            <person name="Wollam A."/>
            <person name="Shah N."/>
            <person name="Bhonagiri V."/>
            <person name="Nash W.E."/>
            <person name="Hallsworth-Pepin K."/>
            <person name="Wilson R.K."/>
            <person name="McClelland M."/>
            <person name="Forsythe S.J."/>
        </authorList>
    </citation>
    <scope>NUCLEOTIDE SEQUENCE [LARGE SCALE GENOMIC DNA]</scope>
    <source>
        <strain evidence="1 2">ATCC BAA-894</strain>
    </source>
</reference>
<name>A7MJP0_CROS8</name>
<dbReference type="AlphaFoldDB" id="A7MJP0"/>
<accession>A7MJP0</accession>
<organism evidence="1 2">
    <name type="scientific">Cronobacter sakazakii (strain ATCC BAA-894)</name>
    <name type="common">Enterobacter sakazakii</name>
    <dbReference type="NCBI Taxonomy" id="290339"/>
    <lineage>
        <taxon>Bacteria</taxon>
        <taxon>Pseudomonadati</taxon>
        <taxon>Pseudomonadota</taxon>
        <taxon>Gammaproteobacteria</taxon>
        <taxon>Enterobacterales</taxon>
        <taxon>Enterobacteriaceae</taxon>
        <taxon>Cronobacter</taxon>
    </lineage>
</organism>
<protein>
    <submittedName>
        <fullName evidence="1">Uncharacterized protein</fullName>
    </submittedName>
</protein>